<dbReference type="Gene3D" id="3.30.70.580">
    <property type="entry name" value="Pseudouridine synthase I, catalytic domain, N-terminal subdomain"/>
    <property type="match status" value="1"/>
</dbReference>
<dbReference type="PANTHER" id="PTHR11142:SF0">
    <property type="entry name" value="TRNA PSEUDOURIDINE SYNTHASE-LIKE 1"/>
    <property type="match status" value="1"/>
</dbReference>
<dbReference type="EC" id="5.4.99.12" evidence="4"/>
<dbReference type="CDD" id="cd02570">
    <property type="entry name" value="PseudoU_synth_EcTruA"/>
    <property type="match status" value="1"/>
</dbReference>
<evidence type="ECO:0000256" key="5">
    <source>
        <dbReference type="PIRSR" id="PIRSR001430-1"/>
    </source>
</evidence>
<dbReference type="GO" id="GO:0160147">
    <property type="term" value="F:tRNA pseudouridine(38-40) synthase activity"/>
    <property type="evidence" value="ECO:0007669"/>
    <property type="project" value="UniProtKB-EC"/>
</dbReference>
<dbReference type="InterPro" id="IPR020095">
    <property type="entry name" value="PsdUridine_synth_TruA_C"/>
</dbReference>
<feature type="domain" description="Pseudouridine synthase I TruA alpha/beta" evidence="8">
    <location>
        <begin position="144"/>
        <end position="244"/>
    </location>
</feature>
<gene>
    <name evidence="4" type="primary">truA</name>
    <name evidence="9" type="ORF">EV215_1970</name>
</gene>
<evidence type="ECO:0000259" key="8">
    <source>
        <dbReference type="Pfam" id="PF01416"/>
    </source>
</evidence>
<evidence type="ECO:0000256" key="6">
    <source>
        <dbReference type="PIRSR" id="PIRSR001430-2"/>
    </source>
</evidence>
<comment type="subunit">
    <text evidence="4">Homodimer.</text>
</comment>
<evidence type="ECO:0000256" key="4">
    <source>
        <dbReference type="HAMAP-Rule" id="MF_00171"/>
    </source>
</evidence>
<comment type="caution">
    <text evidence="4">Lacks conserved residue(s) required for the propagation of feature annotation.</text>
</comment>
<sequence>MNNYKMMITYDGTKYLGWQRLQKNKEKTIQGKIELTISKLLKENIEIIGSGRTDRGVHALNQVANFKTNKELDSNFLSQLNQYLPEDIRVLSFIKVNDKFHSRYNAKRKTYMYRIDNSPVRDPFMRKYAYYIDERIDIIKMKEASKIFIGEHDFITFSKKSTKKSTVRNIEFINIVKRGDFIEIYITANGFLYNMARMIAGALIQIATNKKNIKEIKDLLESKSRGEHRFVVPPHGLFLLNVEY</sequence>
<dbReference type="Proteomes" id="UP000294678">
    <property type="component" value="Unassembled WGS sequence"/>
</dbReference>
<dbReference type="Pfam" id="PF01416">
    <property type="entry name" value="PseudoU_synth_1"/>
    <property type="match status" value="2"/>
</dbReference>
<evidence type="ECO:0000313" key="10">
    <source>
        <dbReference type="Proteomes" id="UP000294678"/>
    </source>
</evidence>
<accession>A0AA46DX01</accession>
<dbReference type="InterPro" id="IPR020097">
    <property type="entry name" value="PsdUridine_synth_TruA_a/b_dom"/>
</dbReference>
<evidence type="ECO:0000256" key="2">
    <source>
        <dbReference type="ARBA" id="ARBA00022694"/>
    </source>
</evidence>
<dbReference type="InterPro" id="IPR020103">
    <property type="entry name" value="PsdUridine_synth_cat_dom_sf"/>
</dbReference>
<dbReference type="EMBL" id="SOBG01000010">
    <property type="protein sequence ID" value="TDT67416.1"/>
    <property type="molecule type" value="Genomic_DNA"/>
</dbReference>
<dbReference type="HAMAP" id="MF_00171">
    <property type="entry name" value="TruA"/>
    <property type="match status" value="1"/>
</dbReference>
<evidence type="ECO:0000256" key="7">
    <source>
        <dbReference type="RuleBase" id="RU003792"/>
    </source>
</evidence>
<dbReference type="GO" id="GO:0003723">
    <property type="term" value="F:RNA binding"/>
    <property type="evidence" value="ECO:0007669"/>
    <property type="project" value="InterPro"/>
</dbReference>
<proteinExistence type="inferred from homology"/>
<comment type="function">
    <text evidence="4">Formation of pseudouridine at positions 38, 39 and 40 in the anticodon stem and loop of transfer RNAs.</text>
</comment>
<comment type="similarity">
    <text evidence="1 4 7">Belongs to the tRNA pseudouridine synthase TruA family.</text>
</comment>
<evidence type="ECO:0000256" key="1">
    <source>
        <dbReference type="ARBA" id="ARBA00009375"/>
    </source>
</evidence>
<dbReference type="NCBIfam" id="TIGR00071">
    <property type="entry name" value="hisT_truA"/>
    <property type="match status" value="1"/>
</dbReference>
<dbReference type="RefSeq" id="WP_134113829.1">
    <property type="nucleotide sequence ID" value="NZ_SOBG01000010.1"/>
</dbReference>
<comment type="caution">
    <text evidence="9">The sequence shown here is derived from an EMBL/GenBank/DDBJ whole genome shotgun (WGS) entry which is preliminary data.</text>
</comment>
<comment type="catalytic activity">
    <reaction evidence="4 7">
        <text>uridine(38/39/40) in tRNA = pseudouridine(38/39/40) in tRNA</text>
        <dbReference type="Rhea" id="RHEA:22376"/>
        <dbReference type="Rhea" id="RHEA-COMP:10085"/>
        <dbReference type="Rhea" id="RHEA-COMP:10087"/>
        <dbReference type="ChEBI" id="CHEBI:65314"/>
        <dbReference type="ChEBI" id="CHEBI:65315"/>
        <dbReference type="EC" id="5.4.99.12"/>
    </reaction>
</comment>
<keyword evidence="2 4" id="KW-0819">tRNA processing</keyword>
<dbReference type="PIRSF" id="PIRSF001430">
    <property type="entry name" value="tRNA_psdUrid_synth"/>
    <property type="match status" value="1"/>
</dbReference>
<dbReference type="GO" id="GO:0031119">
    <property type="term" value="P:tRNA pseudouridine synthesis"/>
    <property type="evidence" value="ECO:0007669"/>
    <property type="project" value="UniProtKB-UniRule"/>
</dbReference>
<protein>
    <recommendedName>
        <fullName evidence="4">tRNA pseudouridine synthase A</fullName>
        <ecNumber evidence="4">5.4.99.12</ecNumber>
    </recommendedName>
    <alternativeName>
        <fullName evidence="4">tRNA pseudouridine(38-40) synthase</fullName>
    </alternativeName>
    <alternativeName>
        <fullName evidence="4">tRNA pseudouridylate synthase I</fullName>
    </alternativeName>
    <alternativeName>
        <fullName evidence="4">tRNA-uridine isomerase I</fullName>
    </alternativeName>
</protein>
<dbReference type="InterPro" id="IPR020094">
    <property type="entry name" value="TruA/RsuA/RluB/E/F_N"/>
</dbReference>
<keyword evidence="3 4" id="KW-0413">Isomerase</keyword>
<feature type="binding site" evidence="4 6">
    <location>
        <position position="111"/>
    </location>
    <ligand>
        <name>substrate</name>
    </ligand>
</feature>
<feature type="active site" description="Nucleophile" evidence="4 5">
    <location>
        <position position="54"/>
    </location>
</feature>
<dbReference type="SUPFAM" id="SSF55120">
    <property type="entry name" value="Pseudouridine synthase"/>
    <property type="match status" value="1"/>
</dbReference>
<evidence type="ECO:0000313" key="9">
    <source>
        <dbReference type="EMBL" id="TDT67416.1"/>
    </source>
</evidence>
<feature type="domain" description="Pseudouridine synthase I TruA alpha/beta" evidence="8">
    <location>
        <begin position="7"/>
        <end position="105"/>
    </location>
</feature>
<name>A0AA46DX01_9FUSO</name>
<reference evidence="9 10" key="1">
    <citation type="submission" date="2019-03" db="EMBL/GenBank/DDBJ databases">
        <title>Genomic Encyclopedia of Type Strains, Phase IV (KMG-IV): sequencing the most valuable type-strain genomes for metagenomic binning, comparative biology and taxonomic classification.</title>
        <authorList>
            <person name="Goeker M."/>
        </authorList>
    </citation>
    <scope>NUCLEOTIDE SEQUENCE [LARGE SCALE GENOMIC DNA]</scope>
    <source>
        <strain evidence="9 10">DSM 100055</strain>
    </source>
</reference>
<organism evidence="9 10">
    <name type="scientific">Hypnocyclicus thermotrophus</name>
    <dbReference type="NCBI Taxonomy" id="1627895"/>
    <lineage>
        <taxon>Bacteria</taxon>
        <taxon>Fusobacteriati</taxon>
        <taxon>Fusobacteriota</taxon>
        <taxon>Fusobacteriia</taxon>
        <taxon>Fusobacteriales</taxon>
        <taxon>Fusobacteriaceae</taxon>
        <taxon>Hypnocyclicus</taxon>
    </lineage>
</organism>
<dbReference type="FunFam" id="3.30.70.580:FF:000001">
    <property type="entry name" value="tRNA pseudouridine synthase A"/>
    <property type="match status" value="1"/>
</dbReference>
<dbReference type="Gene3D" id="3.30.70.660">
    <property type="entry name" value="Pseudouridine synthase I, catalytic domain, C-terminal subdomain"/>
    <property type="match status" value="1"/>
</dbReference>
<keyword evidence="10" id="KW-1185">Reference proteome</keyword>
<dbReference type="AlphaFoldDB" id="A0AA46DX01"/>
<evidence type="ECO:0000256" key="3">
    <source>
        <dbReference type="ARBA" id="ARBA00023235"/>
    </source>
</evidence>
<dbReference type="InterPro" id="IPR001406">
    <property type="entry name" value="PsdUridine_synth_TruA"/>
</dbReference>
<dbReference type="PANTHER" id="PTHR11142">
    <property type="entry name" value="PSEUDOURIDYLATE SYNTHASE"/>
    <property type="match status" value="1"/>
</dbReference>